<proteinExistence type="predicted"/>
<dbReference type="Proteomes" id="UP001066276">
    <property type="component" value="Chromosome 9"/>
</dbReference>
<name>A0AAV7MLQ9_PLEWA</name>
<evidence type="ECO:0000313" key="2">
    <source>
        <dbReference type="Proteomes" id="UP001066276"/>
    </source>
</evidence>
<organism evidence="1 2">
    <name type="scientific">Pleurodeles waltl</name>
    <name type="common">Iberian ribbed newt</name>
    <dbReference type="NCBI Taxonomy" id="8319"/>
    <lineage>
        <taxon>Eukaryota</taxon>
        <taxon>Metazoa</taxon>
        <taxon>Chordata</taxon>
        <taxon>Craniata</taxon>
        <taxon>Vertebrata</taxon>
        <taxon>Euteleostomi</taxon>
        <taxon>Amphibia</taxon>
        <taxon>Batrachia</taxon>
        <taxon>Caudata</taxon>
        <taxon>Salamandroidea</taxon>
        <taxon>Salamandridae</taxon>
        <taxon>Pleurodelinae</taxon>
        <taxon>Pleurodeles</taxon>
    </lineage>
</organism>
<dbReference type="AlphaFoldDB" id="A0AAV7MLQ9"/>
<accession>A0AAV7MLQ9</accession>
<reference evidence="1" key="1">
    <citation type="journal article" date="2022" name="bioRxiv">
        <title>Sequencing and chromosome-scale assembly of the giantPleurodeles waltlgenome.</title>
        <authorList>
            <person name="Brown T."/>
            <person name="Elewa A."/>
            <person name="Iarovenko S."/>
            <person name="Subramanian E."/>
            <person name="Araus A.J."/>
            <person name="Petzold A."/>
            <person name="Susuki M."/>
            <person name="Suzuki K.-i.T."/>
            <person name="Hayashi T."/>
            <person name="Toyoda A."/>
            <person name="Oliveira C."/>
            <person name="Osipova E."/>
            <person name="Leigh N.D."/>
            <person name="Simon A."/>
            <person name="Yun M.H."/>
        </authorList>
    </citation>
    <scope>NUCLEOTIDE SEQUENCE</scope>
    <source>
        <strain evidence="1">20211129_DDA</strain>
        <tissue evidence="1">Liver</tissue>
    </source>
</reference>
<gene>
    <name evidence="1" type="ORF">NDU88_000343</name>
</gene>
<dbReference type="EMBL" id="JANPWB010000013">
    <property type="protein sequence ID" value="KAJ1102903.1"/>
    <property type="molecule type" value="Genomic_DNA"/>
</dbReference>
<protein>
    <submittedName>
        <fullName evidence="1">Uncharacterized protein</fullName>
    </submittedName>
</protein>
<evidence type="ECO:0000313" key="1">
    <source>
        <dbReference type="EMBL" id="KAJ1102903.1"/>
    </source>
</evidence>
<keyword evidence="2" id="KW-1185">Reference proteome</keyword>
<comment type="caution">
    <text evidence="1">The sequence shown here is derived from an EMBL/GenBank/DDBJ whole genome shotgun (WGS) entry which is preliminary data.</text>
</comment>
<sequence>MAATPQSERSTLFFFQRGSVDYDEMPVRENPEKNSQLLRTSTCAREAHEHMHVPRQTAGGPLHLPGFCPNTRPVRTCLGGTRHSPKP</sequence>